<protein>
    <submittedName>
        <fullName evidence="2">DNA-binding transcriptional regulator, MarR family</fullName>
    </submittedName>
    <submittedName>
        <fullName evidence="3">MarR family transcriptional regulator</fullName>
    </submittedName>
</protein>
<proteinExistence type="predicted"/>
<dbReference type="PRINTS" id="PR00598">
    <property type="entry name" value="HTHMARR"/>
</dbReference>
<dbReference type="InterPro" id="IPR036388">
    <property type="entry name" value="WH-like_DNA-bd_sf"/>
</dbReference>
<keyword evidence="5" id="KW-1185">Reference proteome</keyword>
<dbReference type="GO" id="GO:0003677">
    <property type="term" value="F:DNA binding"/>
    <property type="evidence" value="ECO:0007669"/>
    <property type="project" value="UniProtKB-KW"/>
</dbReference>
<dbReference type="InterPro" id="IPR036390">
    <property type="entry name" value="WH_DNA-bd_sf"/>
</dbReference>
<sequence>MTQRWVPQTDHDHLMMEAMKAVRAFTDAMDRMHGDLRGDMGMNATDLAAMRMLILREQRGELVKPHDIAKHLSITSASTTKLLERLEESGHLQRLPHPTDRRARIVVLTEDARAEFYRRFGERMRKMRGAMSGYEVDELKVVVRFLSEMEEALVGR</sequence>
<dbReference type="InterPro" id="IPR039422">
    <property type="entry name" value="MarR/SlyA-like"/>
</dbReference>
<name>A0A5C8I7C9_9MICO</name>
<dbReference type="Proteomes" id="UP000198702">
    <property type="component" value="Unassembled WGS sequence"/>
</dbReference>
<dbReference type="InterPro" id="IPR000835">
    <property type="entry name" value="HTH_MarR-typ"/>
</dbReference>
<dbReference type="GO" id="GO:0003700">
    <property type="term" value="F:DNA-binding transcription factor activity"/>
    <property type="evidence" value="ECO:0007669"/>
    <property type="project" value="InterPro"/>
</dbReference>
<dbReference type="EMBL" id="VRSX01000002">
    <property type="protein sequence ID" value="TXK14151.1"/>
    <property type="molecule type" value="Genomic_DNA"/>
</dbReference>
<dbReference type="RefSeq" id="WP_028495289.1">
    <property type="nucleotide sequence ID" value="NZ_BKAH01000001.1"/>
</dbReference>
<evidence type="ECO:0000313" key="5">
    <source>
        <dbReference type="Proteomes" id="UP000321949"/>
    </source>
</evidence>
<dbReference type="PANTHER" id="PTHR33164:SF43">
    <property type="entry name" value="HTH-TYPE TRANSCRIPTIONAL REPRESSOR YETL"/>
    <property type="match status" value="1"/>
</dbReference>
<accession>A0A5C8I7C9</accession>
<dbReference type="OrthoDB" id="162531at2"/>
<dbReference type="AlphaFoldDB" id="A0A5C8I7C9"/>
<keyword evidence="2" id="KW-0238">DNA-binding</keyword>
<feature type="domain" description="HTH marR-type" evidence="1">
    <location>
        <begin position="11"/>
        <end position="151"/>
    </location>
</feature>
<dbReference type="SUPFAM" id="SSF46785">
    <property type="entry name" value="Winged helix' DNA-binding domain"/>
    <property type="match status" value="1"/>
</dbReference>
<dbReference type="SMART" id="SM00347">
    <property type="entry name" value="HTH_MARR"/>
    <property type="match status" value="1"/>
</dbReference>
<dbReference type="GO" id="GO:0006950">
    <property type="term" value="P:response to stress"/>
    <property type="evidence" value="ECO:0007669"/>
    <property type="project" value="TreeGrafter"/>
</dbReference>
<reference evidence="3 5" key="2">
    <citation type="submission" date="2019-08" db="EMBL/GenBank/DDBJ databases">
        <authorList>
            <person name="Dong K."/>
        </authorList>
    </citation>
    <scope>NUCLEOTIDE SEQUENCE [LARGE SCALE GENOMIC DNA]</scope>
    <source>
        <strain evidence="3 5">K-1</strain>
    </source>
</reference>
<evidence type="ECO:0000313" key="4">
    <source>
        <dbReference type="Proteomes" id="UP000198702"/>
    </source>
</evidence>
<organism evidence="3 5">
    <name type="scientific">Microbacterium saccharophilum</name>
    <dbReference type="NCBI Taxonomy" id="1213358"/>
    <lineage>
        <taxon>Bacteria</taxon>
        <taxon>Bacillati</taxon>
        <taxon>Actinomycetota</taxon>
        <taxon>Actinomycetes</taxon>
        <taxon>Micrococcales</taxon>
        <taxon>Microbacteriaceae</taxon>
        <taxon>Microbacterium</taxon>
    </lineage>
</organism>
<dbReference type="PANTHER" id="PTHR33164">
    <property type="entry name" value="TRANSCRIPTIONAL REGULATOR, MARR FAMILY"/>
    <property type="match status" value="1"/>
</dbReference>
<dbReference type="Proteomes" id="UP000321949">
    <property type="component" value="Unassembled WGS sequence"/>
</dbReference>
<evidence type="ECO:0000313" key="3">
    <source>
        <dbReference type="EMBL" id="TXK14151.1"/>
    </source>
</evidence>
<evidence type="ECO:0000259" key="1">
    <source>
        <dbReference type="PROSITE" id="PS50995"/>
    </source>
</evidence>
<reference evidence="2 4" key="1">
    <citation type="submission" date="2016-10" db="EMBL/GenBank/DDBJ databases">
        <authorList>
            <person name="Varghese N."/>
            <person name="Submissions S."/>
        </authorList>
    </citation>
    <scope>NUCLEOTIDE SEQUENCE [LARGE SCALE GENOMIC DNA]</scope>
    <source>
        <strain evidence="2 4">UNC380MFSha3.1</strain>
    </source>
</reference>
<evidence type="ECO:0000313" key="2">
    <source>
        <dbReference type="EMBL" id="SFI25726.1"/>
    </source>
</evidence>
<dbReference type="EMBL" id="FOQZ01000001">
    <property type="protein sequence ID" value="SFI25726.1"/>
    <property type="molecule type" value="Genomic_DNA"/>
</dbReference>
<comment type="caution">
    <text evidence="3">The sequence shown here is derived from an EMBL/GenBank/DDBJ whole genome shotgun (WGS) entry which is preliminary data.</text>
</comment>
<gene>
    <name evidence="3" type="ORF">FVP74_06085</name>
    <name evidence="2" type="ORF">SAMN04487751_0701</name>
</gene>
<dbReference type="Pfam" id="PF01047">
    <property type="entry name" value="MarR"/>
    <property type="match status" value="1"/>
</dbReference>
<dbReference type="PROSITE" id="PS50995">
    <property type="entry name" value="HTH_MARR_2"/>
    <property type="match status" value="1"/>
</dbReference>
<dbReference type="Gene3D" id="1.10.10.10">
    <property type="entry name" value="Winged helix-like DNA-binding domain superfamily/Winged helix DNA-binding domain"/>
    <property type="match status" value="1"/>
</dbReference>